<dbReference type="GO" id="GO:0005829">
    <property type="term" value="C:cytosol"/>
    <property type="evidence" value="ECO:0007669"/>
    <property type="project" value="TreeGrafter"/>
</dbReference>
<feature type="binding site" evidence="4">
    <location>
        <position position="153"/>
    </location>
    <ligand>
        <name>a divalent metal cation</name>
        <dbReference type="ChEBI" id="CHEBI:60240"/>
        <label>2</label>
    </ligand>
</feature>
<name>A0A3A6U2S7_9GAMM</name>
<dbReference type="AlphaFoldDB" id="A0A3A6U2S7"/>
<dbReference type="OrthoDB" id="9810005at2"/>
<comment type="caution">
    <text evidence="5">The sequence shown here is derived from an EMBL/GenBank/DDBJ whole genome shotgun (WGS) entry which is preliminary data.</text>
</comment>
<feature type="binding site" evidence="4">
    <location>
        <position position="203"/>
    </location>
    <ligand>
        <name>a divalent metal cation</name>
        <dbReference type="ChEBI" id="CHEBI:60240"/>
        <label>1</label>
    </ligand>
</feature>
<accession>A0A3A6U2S7</accession>
<keyword evidence="2 4" id="KW-0479">Metal-binding</keyword>
<keyword evidence="3" id="KW-0378">Hydrolase</keyword>
<dbReference type="PIRSF" id="PIRSF005902">
    <property type="entry name" value="DNase_TatD"/>
    <property type="match status" value="1"/>
</dbReference>
<keyword evidence="6" id="KW-1185">Reference proteome</keyword>
<evidence type="ECO:0000256" key="2">
    <source>
        <dbReference type="ARBA" id="ARBA00022723"/>
    </source>
</evidence>
<evidence type="ECO:0000256" key="1">
    <source>
        <dbReference type="ARBA" id="ARBA00009275"/>
    </source>
</evidence>
<dbReference type="InterPro" id="IPR001130">
    <property type="entry name" value="TatD-like"/>
</dbReference>
<dbReference type="InterPro" id="IPR018228">
    <property type="entry name" value="DNase_TatD-rel_CS"/>
</dbReference>
<evidence type="ECO:0000256" key="3">
    <source>
        <dbReference type="ARBA" id="ARBA00022801"/>
    </source>
</evidence>
<dbReference type="PANTHER" id="PTHR46124:SF3">
    <property type="entry name" value="HYDROLASE"/>
    <property type="match status" value="1"/>
</dbReference>
<dbReference type="SUPFAM" id="SSF51556">
    <property type="entry name" value="Metallo-dependent hydrolases"/>
    <property type="match status" value="1"/>
</dbReference>
<dbReference type="EMBL" id="QYYH01000126">
    <property type="protein sequence ID" value="RJY07293.1"/>
    <property type="molecule type" value="Genomic_DNA"/>
</dbReference>
<evidence type="ECO:0000313" key="5">
    <source>
        <dbReference type="EMBL" id="RJY07293.1"/>
    </source>
</evidence>
<dbReference type="PROSITE" id="PS01137">
    <property type="entry name" value="TATD_1"/>
    <property type="match status" value="1"/>
</dbReference>
<dbReference type="PANTHER" id="PTHR46124">
    <property type="entry name" value="D-AMINOACYL-TRNA DEACYLASE"/>
    <property type="match status" value="1"/>
</dbReference>
<dbReference type="InterPro" id="IPR032466">
    <property type="entry name" value="Metal_Hydrolase"/>
</dbReference>
<reference evidence="5 6" key="1">
    <citation type="submission" date="2018-09" db="EMBL/GenBank/DDBJ databases">
        <title>Phylogeny of the Shewanellaceae, and recommendation for two new genera, Pseudoshewanella and Parashewanella.</title>
        <authorList>
            <person name="Wang G."/>
        </authorList>
    </citation>
    <scope>NUCLEOTIDE SEQUENCE [LARGE SCALE GENOMIC DNA]</scope>
    <source>
        <strain evidence="5 6">KCTC 22492</strain>
    </source>
</reference>
<gene>
    <name evidence="5" type="ORF">D5R81_16105</name>
</gene>
<proteinExistence type="inferred from homology"/>
<protein>
    <submittedName>
        <fullName evidence="5">TatD family deoxyribonuclease</fullName>
    </submittedName>
</protein>
<dbReference type="GO" id="GO:0046872">
    <property type="term" value="F:metal ion binding"/>
    <property type="evidence" value="ECO:0007669"/>
    <property type="project" value="UniProtKB-KW"/>
</dbReference>
<dbReference type="CDD" id="cd01310">
    <property type="entry name" value="TatD_DNAse"/>
    <property type="match status" value="1"/>
</dbReference>
<feature type="binding site" evidence="4">
    <location>
        <position position="94"/>
    </location>
    <ligand>
        <name>a divalent metal cation</name>
        <dbReference type="ChEBI" id="CHEBI:60240"/>
        <label>1</label>
    </ligand>
</feature>
<comment type="similarity">
    <text evidence="1">Belongs to the metallo-dependent hydrolases superfamily. TatD-type hydrolase family.</text>
</comment>
<dbReference type="Gene3D" id="3.20.20.140">
    <property type="entry name" value="Metal-dependent hydrolases"/>
    <property type="match status" value="1"/>
</dbReference>
<dbReference type="FunFam" id="3.20.20.140:FF:000005">
    <property type="entry name" value="TatD family hydrolase"/>
    <property type="match status" value="1"/>
</dbReference>
<feature type="binding site" evidence="4">
    <location>
        <position position="7"/>
    </location>
    <ligand>
        <name>a divalent metal cation</name>
        <dbReference type="ChEBI" id="CHEBI:60240"/>
        <label>1</label>
    </ligand>
</feature>
<feature type="binding site" evidence="4">
    <location>
        <position position="5"/>
    </location>
    <ligand>
        <name>a divalent metal cation</name>
        <dbReference type="ChEBI" id="CHEBI:60240"/>
        <label>1</label>
    </ligand>
</feature>
<dbReference type="GO" id="GO:0016788">
    <property type="term" value="F:hydrolase activity, acting on ester bonds"/>
    <property type="evidence" value="ECO:0007669"/>
    <property type="project" value="InterPro"/>
</dbReference>
<dbReference type="Pfam" id="PF01026">
    <property type="entry name" value="TatD_DNase"/>
    <property type="match status" value="1"/>
</dbReference>
<dbReference type="Proteomes" id="UP000273022">
    <property type="component" value="Unassembled WGS sequence"/>
</dbReference>
<evidence type="ECO:0000256" key="4">
    <source>
        <dbReference type="PIRSR" id="PIRSR005902-1"/>
    </source>
</evidence>
<feature type="binding site" evidence="4">
    <location>
        <position position="129"/>
    </location>
    <ligand>
        <name>a divalent metal cation</name>
        <dbReference type="ChEBI" id="CHEBI:60240"/>
        <label>2</label>
    </ligand>
</feature>
<organism evidence="5 6">
    <name type="scientific">Parashewanella spongiae</name>
    <dbReference type="NCBI Taxonomy" id="342950"/>
    <lineage>
        <taxon>Bacteria</taxon>
        <taxon>Pseudomonadati</taxon>
        <taxon>Pseudomonadota</taxon>
        <taxon>Gammaproteobacteria</taxon>
        <taxon>Alteromonadales</taxon>
        <taxon>Shewanellaceae</taxon>
        <taxon>Parashewanella</taxon>
    </lineage>
</organism>
<sequence length="254" mass="28847">MIDSHAHLDFEVFDHDRIELFKEMKSQGIVSALIPGVSPAKWSKQLQVAHEFKCPFALGIHPWFADKNIEKGCIALQDYVQREQQNERFVAIGECGLDKIKNENWHWQLEVFKRQILLAKAAKLPLIIHAVKAHSEVLELLKKNDFEFGGIIHGFYGSSEIAKNYIKLGFKLGIGGLILNDSAKKLQNTIKELSLEHFVVETDSPAMLPKMCEGNRNTPLLINEIVTKIVDLTQKPTVLVRKQLLASFFQAVDY</sequence>
<evidence type="ECO:0000313" key="6">
    <source>
        <dbReference type="Proteomes" id="UP000273022"/>
    </source>
</evidence>